<dbReference type="Gene3D" id="3.40.30.10">
    <property type="entry name" value="Glutaredoxin"/>
    <property type="match status" value="1"/>
</dbReference>
<gene>
    <name evidence="7" type="ORF">NO713_00694</name>
</gene>
<dbReference type="Pfam" id="PF07291">
    <property type="entry name" value="MauE"/>
    <property type="match status" value="1"/>
</dbReference>
<dbReference type="GO" id="GO:0016020">
    <property type="term" value="C:membrane"/>
    <property type="evidence" value="ECO:0007669"/>
    <property type="project" value="UniProtKB-SubCell"/>
</dbReference>
<accession>A0A9W4CUL1</accession>
<evidence type="ECO:0000256" key="1">
    <source>
        <dbReference type="ARBA" id="ARBA00004141"/>
    </source>
</evidence>
<evidence type="ECO:0000313" key="7">
    <source>
        <dbReference type="EMBL" id="CAD5921518.1"/>
    </source>
</evidence>
<reference evidence="7" key="1">
    <citation type="submission" date="2020-09" db="EMBL/GenBank/DDBJ databases">
        <authorList>
            <person name="Blom J."/>
        </authorList>
    </citation>
    <scope>NUCLEOTIDE SEQUENCE</scope>
    <source>
        <strain evidence="7">No.713</strain>
    </source>
</reference>
<dbReference type="GO" id="GO:0030416">
    <property type="term" value="P:methylamine metabolic process"/>
    <property type="evidence" value="ECO:0007669"/>
    <property type="project" value="InterPro"/>
</dbReference>
<comment type="subcellular location">
    <subcellularLocation>
        <location evidence="1">Membrane</location>
        <topology evidence="1">Multi-pass membrane protein</topology>
    </subcellularLocation>
</comment>
<evidence type="ECO:0000259" key="6">
    <source>
        <dbReference type="Pfam" id="PF07291"/>
    </source>
</evidence>
<name>A0A9W4CUL1_9CYAN</name>
<keyword evidence="4 5" id="KW-0472">Membrane</keyword>
<evidence type="ECO:0000256" key="2">
    <source>
        <dbReference type="ARBA" id="ARBA00022692"/>
    </source>
</evidence>
<keyword evidence="2 5" id="KW-0812">Transmembrane</keyword>
<feature type="transmembrane region" description="Helical" evidence="5">
    <location>
        <begin position="178"/>
        <end position="195"/>
    </location>
</feature>
<feature type="transmembrane region" description="Helical" evidence="5">
    <location>
        <begin position="39"/>
        <end position="61"/>
    </location>
</feature>
<dbReference type="Proteomes" id="UP001153719">
    <property type="component" value="Chromosome"/>
</dbReference>
<protein>
    <recommendedName>
        <fullName evidence="6">Methylamine utilisation protein MauE domain-containing protein</fullName>
    </recommendedName>
</protein>
<proteinExistence type="predicted"/>
<evidence type="ECO:0000313" key="8">
    <source>
        <dbReference type="Proteomes" id="UP001153719"/>
    </source>
</evidence>
<dbReference type="InterPro" id="IPR036249">
    <property type="entry name" value="Thioredoxin-like_sf"/>
</dbReference>
<sequence length="343" mass="39064">MVQAPEFIHSINLNSLHPKLPDKYGLLTVKLFPIQFRKLITYFSTLIIGSIFLITGIAKALSSEQFIHHNYRYGLLPQKIVPQVATTFIGLESALGLALILHEFPQWLIPISILFLIGSSGLILWSTSSGKTEDCGCYGGLVIITPQQSILLNLGYILLLAIAWFYPVPNHHTETWQWILALIVGISASTLGWLSRQKPLVDFSRLKLGNHWKRRWLKDSPNDLQQGSHFVVFLSKDCPYCKRWVPFLNMMNTQKDLPQVLGIMSLPSDELEAFKDEQMVRFPLVSMDKLLFSYMADAYPTAILIEDGVITQTWIGELPEAYLDRIKQMYERVLLKKTEPISS</sequence>
<evidence type="ECO:0000256" key="3">
    <source>
        <dbReference type="ARBA" id="ARBA00022989"/>
    </source>
</evidence>
<dbReference type="SUPFAM" id="SSF52833">
    <property type="entry name" value="Thioredoxin-like"/>
    <property type="match status" value="1"/>
</dbReference>
<keyword evidence="8" id="KW-1185">Reference proteome</keyword>
<feature type="transmembrane region" description="Helical" evidence="5">
    <location>
        <begin position="81"/>
        <end position="101"/>
    </location>
</feature>
<keyword evidence="3 5" id="KW-1133">Transmembrane helix</keyword>
<dbReference type="InterPro" id="IPR009908">
    <property type="entry name" value="Methylamine_util_MauE"/>
</dbReference>
<dbReference type="EMBL" id="LR882967">
    <property type="protein sequence ID" value="CAD5921518.1"/>
    <property type="molecule type" value="Genomic_DNA"/>
</dbReference>
<organism evidence="7 8">
    <name type="scientific">Planktothrix pseudagardhii</name>
    <dbReference type="NCBI Taxonomy" id="132604"/>
    <lineage>
        <taxon>Bacteria</taxon>
        <taxon>Bacillati</taxon>
        <taxon>Cyanobacteriota</taxon>
        <taxon>Cyanophyceae</taxon>
        <taxon>Oscillatoriophycideae</taxon>
        <taxon>Oscillatoriales</taxon>
        <taxon>Microcoleaceae</taxon>
        <taxon>Planktothrix</taxon>
    </lineage>
</organism>
<feature type="transmembrane region" description="Helical" evidence="5">
    <location>
        <begin position="137"/>
        <end position="166"/>
    </location>
</feature>
<dbReference type="AlphaFoldDB" id="A0A9W4CUL1"/>
<dbReference type="RefSeq" id="WP_367997165.1">
    <property type="nucleotide sequence ID" value="NZ_LR882967.1"/>
</dbReference>
<dbReference type="KEGG" id="ppsu:NO713_00694"/>
<feature type="transmembrane region" description="Helical" evidence="5">
    <location>
        <begin position="107"/>
        <end position="125"/>
    </location>
</feature>
<evidence type="ECO:0000256" key="4">
    <source>
        <dbReference type="ARBA" id="ARBA00023136"/>
    </source>
</evidence>
<feature type="domain" description="Methylamine utilisation protein MauE" evidence="6">
    <location>
        <begin position="39"/>
        <end position="165"/>
    </location>
</feature>
<evidence type="ECO:0000256" key="5">
    <source>
        <dbReference type="SAM" id="Phobius"/>
    </source>
</evidence>